<accession>A0AAD9Q430</accession>
<feature type="region of interest" description="Disordered" evidence="1">
    <location>
        <begin position="124"/>
        <end position="146"/>
    </location>
</feature>
<keyword evidence="3" id="KW-1185">Reference proteome</keyword>
<evidence type="ECO:0000313" key="2">
    <source>
        <dbReference type="EMBL" id="KAK2554370.1"/>
    </source>
</evidence>
<comment type="caution">
    <text evidence="2">The sequence shown here is derived from an EMBL/GenBank/DDBJ whole genome shotgun (WGS) entry which is preliminary data.</text>
</comment>
<proteinExistence type="predicted"/>
<evidence type="ECO:0000313" key="3">
    <source>
        <dbReference type="Proteomes" id="UP001249851"/>
    </source>
</evidence>
<name>A0AAD9Q430_ACRCE</name>
<sequence>MTVFGDSTPTDELKPLTMKELSVAKVYDFDFMYGQKTALNFKDDLAAIDRSMMQKPHRNRKRFKKRRKYPKFIFKPTLEVIEENELFESKLDVVKCTLDKDLAAIHEERALRCATPISEDGRRYRYKATRRTKNPRKEKRTKSLVQ</sequence>
<dbReference type="EMBL" id="JARQWQ010000070">
    <property type="protein sequence ID" value="KAK2554370.1"/>
    <property type="molecule type" value="Genomic_DNA"/>
</dbReference>
<dbReference type="Proteomes" id="UP001249851">
    <property type="component" value="Unassembled WGS sequence"/>
</dbReference>
<protein>
    <submittedName>
        <fullName evidence="2">Uncharacterized protein</fullName>
    </submittedName>
</protein>
<organism evidence="2 3">
    <name type="scientific">Acropora cervicornis</name>
    <name type="common">Staghorn coral</name>
    <dbReference type="NCBI Taxonomy" id="6130"/>
    <lineage>
        <taxon>Eukaryota</taxon>
        <taxon>Metazoa</taxon>
        <taxon>Cnidaria</taxon>
        <taxon>Anthozoa</taxon>
        <taxon>Hexacorallia</taxon>
        <taxon>Scleractinia</taxon>
        <taxon>Astrocoeniina</taxon>
        <taxon>Acroporidae</taxon>
        <taxon>Acropora</taxon>
    </lineage>
</organism>
<reference evidence="2" key="2">
    <citation type="journal article" date="2023" name="Science">
        <title>Genomic signatures of disease resistance in endangered staghorn corals.</title>
        <authorList>
            <person name="Vollmer S.V."/>
            <person name="Selwyn J.D."/>
            <person name="Despard B.A."/>
            <person name="Roesel C.L."/>
        </authorList>
    </citation>
    <scope>NUCLEOTIDE SEQUENCE</scope>
    <source>
        <strain evidence="2">K2</strain>
    </source>
</reference>
<evidence type="ECO:0000256" key="1">
    <source>
        <dbReference type="SAM" id="MobiDB-lite"/>
    </source>
</evidence>
<dbReference type="AlphaFoldDB" id="A0AAD9Q430"/>
<reference evidence="2" key="1">
    <citation type="journal article" date="2023" name="G3 (Bethesda)">
        <title>Whole genome assembly and annotation of the endangered Caribbean coral Acropora cervicornis.</title>
        <authorList>
            <person name="Selwyn J.D."/>
            <person name="Vollmer S.V."/>
        </authorList>
    </citation>
    <scope>NUCLEOTIDE SEQUENCE</scope>
    <source>
        <strain evidence="2">K2</strain>
    </source>
</reference>
<gene>
    <name evidence="2" type="ORF">P5673_024071</name>
</gene>